<protein>
    <submittedName>
        <fullName evidence="1">DUF1415 domain-containing protein</fullName>
    </submittedName>
</protein>
<gene>
    <name evidence="1" type="ORF">SCD92_19575</name>
</gene>
<dbReference type="Pfam" id="PF07209">
    <property type="entry name" value="DUF1415"/>
    <property type="match status" value="1"/>
</dbReference>
<keyword evidence="2" id="KW-1185">Reference proteome</keyword>
<dbReference type="Proteomes" id="UP001273505">
    <property type="component" value="Unassembled WGS sequence"/>
</dbReference>
<dbReference type="RefSeq" id="WP_302720723.1">
    <property type="nucleotide sequence ID" value="NZ_JAULRU010000173.1"/>
</dbReference>
<reference evidence="1 2" key="1">
    <citation type="submission" date="2023-11" db="EMBL/GenBank/DDBJ databases">
        <title>Gilvimarinus fulvus sp. nov., isolated from the surface of Kelp.</title>
        <authorList>
            <person name="Sun Y.Y."/>
            <person name="Gong Y."/>
            <person name="Du Z.J."/>
        </authorList>
    </citation>
    <scope>NUCLEOTIDE SEQUENCE [LARGE SCALE GENOMIC DNA]</scope>
    <source>
        <strain evidence="1 2">SDUM040013</strain>
    </source>
</reference>
<comment type="caution">
    <text evidence="1">The sequence shown here is derived from an EMBL/GenBank/DDBJ whole genome shotgun (WGS) entry which is preliminary data.</text>
</comment>
<dbReference type="EMBL" id="JAXAFO010000085">
    <property type="protein sequence ID" value="MDX6851572.1"/>
    <property type="molecule type" value="Genomic_DNA"/>
</dbReference>
<proteinExistence type="predicted"/>
<evidence type="ECO:0000313" key="2">
    <source>
        <dbReference type="Proteomes" id="UP001273505"/>
    </source>
</evidence>
<dbReference type="InterPro" id="IPR009858">
    <property type="entry name" value="DUF1415"/>
</dbReference>
<accession>A0ABU4S397</accession>
<evidence type="ECO:0000313" key="1">
    <source>
        <dbReference type="EMBL" id="MDX6851572.1"/>
    </source>
</evidence>
<name>A0ABU4S397_9GAMM</name>
<organism evidence="1 2">
    <name type="scientific">Gilvimarinus gilvus</name>
    <dbReference type="NCBI Taxonomy" id="3058038"/>
    <lineage>
        <taxon>Bacteria</taxon>
        <taxon>Pseudomonadati</taxon>
        <taxon>Pseudomonadota</taxon>
        <taxon>Gammaproteobacteria</taxon>
        <taxon>Cellvibrionales</taxon>
        <taxon>Cellvibrionaceae</taxon>
        <taxon>Gilvimarinus</taxon>
    </lineage>
</organism>
<sequence length="182" mass="20825">MNDEIVRPVRQWVESFVVGMDLCPFAKRELVANRVRFAVSDSTVQDQLLLDLRSELERLLTDASIETTLLIHPYVLSDFYDYNQFLGDVDNLLVGMQLEGVFQVASFHPDYQFGGTSVDDAENYTNRSPYPILHILREASLEKAIEHYGDVDKIPERNIEKMNTLGVSRLRELLGFCVTHKG</sequence>